<name>W9H9I5_9PROT</name>
<evidence type="ECO:0000313" key="3">
    <source>
        <dbReference type="Proteomes" id="UP000019486"/>
    </source>
</evidence>
<sequence>MLTNTPRPALVLGLAGLIPFYLGAAGVWLLPLPANVYALQVQVLYAATILSFLGAVHWGLALANHGGATSTPDNPAPAMTWKRLGWSVVPPLVAWVALALTAVPGLITFIIAFAGMWLGDRAAIREGHAPGWYLGMRSLLTVLVIAALALSLIRVLLGFGDPHPLPASPG</sequence>
<dbReference type="Pfam" id="PF11911">
    <property type="entry name" value="DUF3429"/>
    <property type="match status" value="1"/>
</dbReference>
<proteinExistence type="predicted"/>
<feature type="transmembrane region" description="Helical" evidence="1">
    <location>
        <begin position="92"/>
        <end position="118"/>
    </location>
</feature>
<reference evidence="2 3" key="1">
    <citation type="submission" date="2013-08" db="EMBL/GenBank/DDBJ databases">
        <title>The genome sequence of Skermanella stibiiresistens.</title>
        <authorList>
            <person name="Zhu W."/>
            <person name="Wang G."/>
        </authorList>
    </citation>
    <scope>NUCLEOTIDE SEQUENCE [LARGE SCALE GENOMIC DNA]</scope>
    <source>
        <strain evidence="2 3">SB22</strain>
    </source>
</reference>
<feature type="transmembrane region" description="Helical" evidence="1">
    <location>
        <begin position="12"/>
        <end position="31"/>
    </location>
</feature>
<keyword evidence="1" id="KW-0812">Transmembrane</keyword>
<evidence type="ECO:0000313" key="2">
    <source>
        <dbReference type="EMBL" id="EWY40498.1"/>
    </source>
</evidence>
<gene>
    <name evidence="2" type="ORF">N825_35050</name>
</gene>
<keyword evidence="1" id="KW-0472">Membrane</keyword>
<dbReference type="InterPro" id="IPR021836">
    <property type="entry name" value="DUF3429"/>
</dbReference>
<evidence type="ECO:0008006" key="4">
    <source>
        <dbReference type="Google" id="ProtNLM"/>
    </source>
</evidence>
<evidence type="ECO:0000256" key="1">
    <source>
        <dbReference type="SAM" id="Phobius"/>
    </source>
</evidence>
<dbReference type="PANTHER" id="PTHR15887:SF1">
    <property type="entry name" value="TRANSMEMBRANE PROTEIN 69"/>
    <property type="match status" value="1"/>
</dbReference>
<organism evidence="2 3">
    <name type="scientific">Skermanella stibiiresistens SB22</name>
    <dbReference type="NCBI Taxonomy" id="1385369"/>
    <lineage>
        <taxon>Bacteria</taxon>
        <taxon>Pseudomonadati</taxon>
        <taxon>Pseudomonadota</taxon>
        <taxon>Alphaproteobacteria</taxon>
        <taxon>Rhodospirillales</taxon>
        <taxon>Azospirillaceae</taxon>
        <taxon>Skermanella</taxon>
    </lineage>
</organism>
<protein>
    <recommendedName>
        <fullName evidence="4">DUF3429 domain-containing protein</fullName>
    </recommendedName>
</protein>
<dbReference type="EMBL" id="AVFL01000007">
    <property type="protein sequence ID" value="EWY40498.1"/>
    <property type="molecule type" value="Genomic_DNA"/>
</dbReference>
<comment type="caution">
    <text evidence="2">The sequence shown here is derived from an EMBL/GenBank/DDBJ whole genome shotgun (WGS) entry which is preliminary data.</text>
</comment>
<keyword evidence="3" id="KW-1185">Reference proteome</keyword>
<feature type="transmembrane region" description="Helical" evidence="1">
    <location>
        <begin position="139"/>
        <end position="160"/>
    </location>
</feature>
<dbReference type="AlphaFoldDB" id="W9H9I5"/>
<dbReference type="STRING" id="1385369.N825_35050"/>
<dbReference type="RefSeq" id="WP_051512071.1">
    <property type="nucleotide sequence ID" value="NZ_AVFL01000007.1"/>
</dbReference>
<dbReference type="PATRIC" id="fig|1385369.3.peg.2371"/>
<dbReference type="Proteomes" id="UP000019486">
    <property type="component" value="Unassembled WGS sequence"/>
</dbReference>
<dbReference type="PANTHER" id="PTHR15887">
    <property type="entry name" value="TRANSMEMBRANE PROTEIN 69"/>
    <property type="match status" value="1"/>
</dbReference>
<keyword evidence="1" id="KW-1133">Transmembrane helix</keyword>
<feature type="transmembrane region" description="Helical" evidence="1">
    <location>
        <begin position="43"/>
        <end position="63"/>
    </location>
</feature>
<accession>W9H9I5</accession>